<evidence type="ECO:0000256" key="1">
    <source>
        <dbReference type="SAM" id="MobiDB-lite"/>
    </source>
</evidence>
<sequence length="206" mass="20728">MMKHFRRTAVALAVTGAAAGAALFGAGAAFANPSDKPCSSEDVRVQVTKDPSHAAGHEAFLITYTATSPTTNCSLQGAPTGVSFTSADAPVDGVVVAPDSSQALPVNLTASHRAESRIIQRTAAEPNPSVPTSVTFDLPTAAAGQPTRATAAWPAAEMLKGSSLSATPVSPAQLPTQVPVGSPGDANNNGQLDSSETPDNPDQLAA</sequence>
<feature type="domain" description="DUF4232" evidence="3">
    <location>
        <begin position="38"/>
        <end position="169"/>
    </location>
</feature>
<keyword evidence="5" id="KW-1185">Reference proteome</keyword>
<feature type="compositionally biased region" description="Polar residues" evidence="1">
    <location>
        <begin position="164"/>
        <end position="176"/>
    </location>
</feature>
<dbReference type="Pfam" id="PF14016">
    <property type="entry name" value="DUF4232"/>
    <property type="match status" value="1"/>
</dbReference>
<proteinExistence type="predicted"/>
<evidence type="ECO:0000259" key="3">
    <source>
        <dbReference type="Pfam" id="PF14016"/>
    </source>
</evidence>
<feature type="signal peptide" evidence="2">
    <location>
        <begin position="1"/>
        <end position="31"/>
    </location>
</feature>
<feature type="compositionally biased region" description="Polar residues" evidence="1">
    <location>
        <begin position="185"/>
        <end position="200"/>
    </location>
</feature>
<protein>
    <recommendedName>
        <fullName evidence="3">DUF4232 domain-containing protein</fullName>
    </recommendedName>
</protein>
<dbReference type="EMBL" id="BAAAGS010000020">
    <property type="protein sequence ID" value="GAA0531357.1"/>
    <property type="molecule type" value="Genomic_DNA"/>
</dbReference>
<gene>
    <name evidence="4" type="ORF">GCM10009533_33140</name>
</gene>
<dbReference type="Proteomes" id="UP001500729">
    <property type="component" value="Unassembled WGS sequence"/>
</dbReference>
<reference evidence="5" key="1">
    <citation type="journal article" date="2019" name="Int. J. Syst. Evol. Microbiol.">
        <title>The Global Catalogue of Microorganisms (GCM) 10K type strain sequencing project: providing services to taxonomists for standard genome sequencing and annotation.</title>
        <authorList>
            <consortium name="The Broad Institute Genomics Platform"/>
            <consortium name="The Broad Institute Genome Sequencing Center for Infectious Disease"/>
            <person name="Wu L."/>
            <person name="Ma J."/>
        </authorList>
    </citation>
    <scope>NUCLEOTIDE SEQUENCE [LARGE SCALE GENOMIC DNA]</scope>
    <source>
        <strain evidence="5">JCM 10303</strain>
    </source>
</reference>
<evidence type="ECO:0000256" key="2">
    <source>
        <dbReference type="SAM" id="SignalP"/>
    </source>
</evidence>
<dbReference type="PROSITE" id="PS51318">
    <property type="entry name" value="TAT"/>
    <property type="match status" value="1"/>
</dbReference>
<keyword evidence="2" id="KW-0732">Signal</keyword>
<name>A0ABP3N2D9_SACER</name>
<evidence type="ECO:0000313" key="4">
    <source>
        <dbReference type="EMBL" id="GAA0531357.1"/>
    </source>
</evidence>
<comment type="caution">
    <text evidence="4">The sequence shown here is derived from an EMBL/GenBank/DDBJ whole genome shotgun (WGS) entry which is preliminary data.</text>
</comment>
<feature type="region of interest" description="Disordered" evidence="1">
    <location>
        <begin position="164"/>
        <end position="206"/>
    </location>
</feature>
<evidence type="ECO:0000313" key="5">
    <source>
        <dbReference type="Proteomes" id="UP001500729"/>
    </source>
</evidence>
<organism evidence="4 5">
    <name type="scientific">Saccharopolyspora erythraea</name>
    <name type="common">Streptomyces erythraeus</name>
    <dbReference type="NCBI Taxonomy" id="1836"/>
    <lineage>
        <taxon>Bacteria</taxon>
        <taxon>Bacillati</taxon>
        <taxon>Actinomycetota</taxon>
        <taxon>Actinomycetes</taxon>
        <taxon>Pseudonocardiales</taxon>
        <taxon>Pseudonocardiaceae</taxon>
        <taxon>Saccharopolyspora</taxon>
    </lineage>
</organism>
<dbReference type="InterPro" id="IPR006311">
    <property type="entry name" value="TAT_signal"/>
</dbReference>
<feature type="chain" id="PRO_5046571822" description="DUF4232 domain-containing protein" evidence="2">
    <location>
        <begin position="32"/>
        <end position="206"/>
    </location>
</feature>
<dbReference type="RefSeq" id="WP_009944506.1">
    <property type="nucleotide sequence ID" value="NZ_BAAAGS010000020.1"/>
</dbReference>
<dbReference type="InterPro" id="IPR025326">
    <property type="entry name" value="DUF4232"/>
</dbReference>
<accession>A0ABP3N2D9</accession>